<accession>A0A0L9UBY9</accession>
<reference evidence="3" key="1">
    <citation type="journal article" date="2015" name="Proc. Natl. Acad. Sci. U.S.A.">
        <title>Genome sequencing of adzuki bean (Vigna angularis) provides insight into high starch and low fat accumulation and domestication.</title>
        <authorList>
            <person name="Yang K."/>
            <person name="Tian Z."/>
            <person name="Chen C."/>
            <person name="Luo L."/>
            <person name="Zhao B."/>
            <person name="Wang Z."/>
            <person name="Yu L."/>
            <person name="Li Y."/>
            <person name="Sun Y."/>
            <person name="Li W."/>
            <person name="Chen Y."/>
            <person name="Li Y."/>
            <person name="Zhang Y."/>
            <person name="Ai D."/>
            <person name="Zhao J."/>
            <person name="Shang C."/>
            <person name="Ma Y."/>
            <person name="Wu B."/>
            <person name="Wang M."/>
            <person name="Gao L."/>
            <person name="Sun D."/>
            <person name="Zhang P."/>
            <person name="Guo F."/>
            <person name="Wang W."/>
            <person name="Li Y."/>
            <person name="Wang J."/>
            <person name="Varshney R.K."/>
            <person name="Wang J."/>
            <person name="Ling H.Q."/>
            <person name="Wan P."/>
        </authorList>
    </citation>
    <scope>NUCLEOTIDE SEQUENCE</scope>
    <source>
        <strain evidence="3">cv. Jingnong 6</strain>
    </source>
</reference>
<dbReference type="EMBL" id="CM003374">
    <property type="protein sequence ID" value="KOM40029.1"/>
    <property type="molecule type" value="Genomic_DNA"/>
</dbReference>
<gene>
    <name evidence="2" type="ORF">LR48_Vigan04g022700</name>
</gene>
<dbReference type="Proteomes" id="UP000053144">
    <property type="component" value="Chromosome 4"/>
</dbReference>
<protein>
    <submittedName>
        <fullName evidence="2">Uncharacterized protein</fullName>
    </submittedName>
</protein>
<evidence type="ECO:0000313" key="2">
    <source>
        <dbReference type="EMBL" id="KOM40029.1"/>
    </source>
</evidence>
<feature type="region of interest" description="Disordered" evidence="1">
    <location>
        <begin position="112"/>
        <end position="145"/>
    </location>
</feature>
<name>A0A0L9UBY9_PHAAN</name>
<dbReference type="Gramene" id="KOM40029">
    <property type="protein sequence ID" value="KOM40029"/>
    <property type="gene ID" value="LR48_Vigan04g022700"/>
</dbReference>
<organism evidence="2 3">
    <name type="scientific">Phaseolus angularis</name>
    <name type="common">Azuki bean</name>
    <name type="synonym">Vigna angularis</name>
    <dbReference type="NCBI Taxonomy" id="3914"/>
    <lineage>
        <taxon>Eukaryota</taxon>
        <taxon>Viridiplantae</taxon>
        <taxon>Streptophyta</taxon>
        <taxon>Embryophyta</taxon>
        <taxon>Tracheophyta</taxon>
        <taxon>Spermatophyta</taxon>
        <taxon>Magnoliopsida</taxon>
        <taxon>eudicotyledons</taxon>
        <taxon>Gunneridae</taxon>
        <taxon>Pentapetalae</taxon>
        <taxon>rosids</taxon>
        <taxon>fabids</taxon>
        <taxon>Fabales</taxon>
        <taxon>Fabaceae</taxon>
        <taxon>Papilionoideae</taxon>
        <taxon>50 kb inversion clade</taxon>
        <taxon>NPAAA clade</taxon>
        <taxon>indigoferoid/millettioid clade</taxon>
        <taxon>Phaseoleae</taxon>
        <taxon>Vigna</taxon>
    </lineage>
</organism>
<dbReference type="AlphaFoldDB" id="A0A0L9UBY9"/>
<evidence type="ECO:0000256" key="1">
    <source>
        <dbReference type="SAM" id="MobiDB-lite"/>
    </source>
</evidence>
<proteinExistence type="predicted"/>
<evidence type="ECO:0000313" key="3">
    <source>
        <dbReference type="Proteomes" id="UP000053144"/>
    </source>
</evidence>
<sequence length="145" mass="16074">MVYFYSSDFCQASENNVRSGVHVASAGRATSAVHMAAAESDAPTNGRQVSHVEVSQKRWWKADWQGANVRSAVVENTWRPQSGRPSGMGCQKPEVQNMYLPECNVRPAWAVRSETTVPSPPTRIPAPLKDARRQGLQKNRSVHEN</sequence>